<evidence type="ECO:0000313" key="2">
    <source>
        <dbReference type="Proteomes" id="UP000196440"/>
    </source>
</evidence>
<dbReference type="Proteomes" id="UP000196440">
    <property type="component" value="Unassembled WGS sequence"/>
</dbReference>
<dbReference type="AlphaFoldDB" id="A0A209A605"/>
<protein>
    <submittedName>
        <fullName evidence="1">Uncharacterized protein</fullName>
    </submittedName>
</protein>
<evidence type="ECO:0000313" key="1">
    <source>
        <dbReference type="EMBL" id="OVZ88125.1"/>
    </source>
</evidence>
<name>A0A209A605_YERIN</name>
<organism evidence="1 2">
    <name type="scientific">Yersinia intermedia</name>
    <dbReference type="NCBI Taxonomy" id="631"/>
    <lineage>
        <taxon>Bacteria</taxon>
        <taxon>Pseudomonadati</taxon>
        <taxon>Pseudomonadota</taxon>
        <taxon>Gammaproteobacteria</taxon>
        <taxon>Enterobacterales</taxon>
        <taxon>Yersiniaceae</taxon>
        <taxon>Yersinia</taxon>
    </lineage>
</organism>
<accession>A0A209A605</accession>
<reference evidence="1 2" key="1">
    <citation type="submission" date="2017-05" db="EMBL/GenBank/DDBJ databases">
        <title>Whole genome sequencing of Yersinia kristensenii.</title>
        <authorList>
            <person name="Campioni F."/>
        </authorList>
    </citation>
    <scope>NUCLEOTIDE SEQUENCE [LARGE SCALE GENOMIC DNA]</scope>
    <source>
        <strain evidence="1 2">CFSAN060536</strain>
    </source>
</reference>
<gene>
    <name evidence="1" type="ORF">CBW57_06395</name>
</gene>
<dbReference type="EMBL" id="NHOI01000008">
    <property type="protein sequence ID" value="OVZ88125.1"/>
    <property type="molecule type" value="Genomic_DNA"/>
</dbReference>
<sequence length="113" mass="13181">MKTSTLIKKLIEIDKTVPFDANIVQGDDYEYDDLIKVYHNPPNTYLVFNSQESENQDIDMEEENISVVDELEIRVHHTETIKHQIISNDLTKDQIILMLDDMINRMSGMVKVI</sequence>
<dbReference type="RefSeq" id="WP_087815587.1">
    <property type="nucleotide sequence ID" value="NZ_CBCPKE010000020.1"/>
</dbReference>
<proteinExistence type="predicted"/>
<comment type="caution">
    <text evidence="1">The sequence shown here is derived from an EMBL/GenBank/DDBJ whole genome shotgun (WGS) entry which is preliminary data.</text>
</comment>